<proteinExistence type="predicted"/>
<dbReference type="GO" id="GO:0003677">
    <property type="term" value="F:DNA binding"/>
    <property type="evidence" value="ECO:0007669"/>
    <property type="project" value="UniProtKB-KW"/>
</dbReference>
<dbReference type="InterPro" id="IPR000524">
    <property type="entry name" value="Tscrpt_reg_HTH_GntR"/>
</dbReference>
<dbReference type="EMBL" id="CP059066">
    <property type="protein sequence ID" value="QSQ10171.1"/>
    <property type="molecule type" value="Genomic_DNA"/>
</dbReference>
<dbReference type="Gene3D" id="1.10.10.10">
    <property type="entry name" value="Winged helix-like DNA-binding domain superfamily/Winged helix DNA-binding domain"/>
    <property type="match status" value="1"/>
</dbReference>
<evidence type="ECO:0000259" key="4">
    <source>
        <dbReference type="PROSITE" id="PS50949"/>
    </source>
</evidence>
<evidence type="ECO:0000313" key="6">
    <source>
        <dbReference type="Proteomes" id="UP000662904"/>
    </source>
</evidence>
<dbReference type="AlphaFoldDB" id="A0A8A0RP42"/>
<protein>
    <submittedName>
        <fullName evidence="5">HTH-type transcriptional repressor YtrA</fullName>
    </submittedName>
</protein>
<dbReference type="Proteomes" id="UP000662904">
    <property type="component" value="Chromosome"/>
</dbReference>
<keyword evidence="3" id="KW-0804">Transcription</keyword>
<dbReference type="PROSITE" id="PS50949">
    <property type="entry name" value="HTH_GNTR"/>
    <property type="match status" value="1"/>
</dbReference>
<dbReference type="SMART" id="SM00345">
    <property type="entry name" value="HTH_GNTR"/>
    <property type="match status" value="1"/>
</dbReference>
<sequence>MLNIYFNLDRRSGIPIYIQVKQQIKNFIQQGIWEKGHKLPPERQLAEKLKVSRNTISAAYKELEIEGYLSSQQGRGTFVACTNNRFQRHPSKDKLIKIIDKAMEETLQNGFDLDEFIVMCHTRAQEKKNVLSNLKVAFIECNHEQLDYFSKEIELGAGISILPVLLEDLRKDPKAFNVNFKDVDIIVTTFFHIEEVRSLLADGNKEILGIALDPQVETLVKIARIPKNKRIGVVCISNNFAQKVLQSIENAGIELPDIKISISKKIEELMEFVKDLDVIIASPSRKKELIELVNPEKEIIEFIYLPDLGSINMLKTAIFHLRKK</sequence>
<gene>
    <name evidence="5" type="primary">ytrA_3</name>
    <name evidence="5" type="ORF">H0A61_02570</name>
</gene>
<dbReference type="PANTHER" id="PTHR38445">
    <property type="entry name" value="HTH-TYPE TRANSCRIPTIONAL REPRESSOR YTRA"/>
    <property type="match status" value="1"/>
</dbReference>
<name>A0A8A0RP42_9FIRM</name>
<evidence type="ECO:0000256" key="2">
    <source>
        <dbReference type="ARBA" id="ARBA00023125"/>
    </source>
</evidence>
<dbReference type="FunFam" id="1.10.10.10:FF:000079">
    <property type="entry name" value="GntR family transcriptional regulator"/>
    <property type="match status" value="1"/>
</dbReference>
<keyword evidence="1" id="KW-0805">Transcription regulation</keyword>
<feature type="domain" description="HTH gntR-type" evidence="4">
    <location>
        <begin position="14"/>
        <end position="82"/>
    </location>
</feature>
<dbReference type="KEGG" id="kme:H0A61_02570"/>
<dbReference type="PRINTS" id="PR00035">
    <property type="entry name" value="HTHGNTR"/>
</dbReference>
<evidence type="ECO:0000256" key="1">
    <source>
        <dbReference type="ARBA" id="ARBA00023015"/>
    </source>
</evidence>
<dbReference type="SUPFAM" id="SSF46785">
    <property type="entry name" value="Winged helix' DNA-binding domain"/>
    <property type="match status" value="1"/>
</dbReference>
<reference evidence="5" key="1">
    <citation type="submission" date="2020-07" db="EMBL/GenBank/DDBJ databases">
        <title>Koleobacter methoxysyntrophicus gen. nov., sp. nov., a novel anaerobic bacterium isolated from deep subsurface oil field and proposal of Koleobacterales ord. nov. in the phylum Firmicutes.</title>
        <authorList>
            <person name="Sakamoto S."/>
            <person name="Tamaki H."/>
        </authorList>
    </citation>
    <scope>NUCLEOTIDE SEQUENCE</scope>
    <source>
        <strain evidence="5">NRmbB1</strain>
    </source>
</reference>
<keyword evidence="2" id="KW-0238">DNA-binding</keyword>
<evidence type="ECO:0000313" key="5">
    <source>
        <dbReference type="EMBL" id="QSQ10171.1"/>
    </source>
</evidence>
<keyword evidence="6" id="KW-1185">Reference proteome</keyword>
<dbReference type="RefSeq" id="WP_206707485.1">
    <property type="nucleotide sequence ID" value="NZ_CP059066.1"/>
</dbReference>
<organism evidence="5 6">
    <name type="scientific">Koleobacter methoxysyntrophicus</name>
    <dbReference type="NCBI Taxonomy" id="2751313"/>
    <lineage>
        <taxon>Bacteria</taxon>
        <taxon>Bacillati</taxon>
        <taxon>Bacillota</taxon>
        <taxon>Clostridia</taxon>
        <taxon>Koleobacterales</taxon>
        <taxon>Koleobacteraceae</taxon>
        <taxon>Koleobacter</taxon>
    </lineage>
</organism>
<evidence type="ECO:0000256" key="3">
    <source>
        <dbReference type="ARBA" id="ARBA00023163"/>
    </source>
</evidence>
<dbReference type="PANTHER" id="PTHR38445:SF9">
    <property type="entry name" value="HTH-TYPE TRANSCRIPTIONAL REPRESSOR YTRA"/>
    <property type="match status" value="1"/>
</dbReference>
<dbReference type="InterPro" id="IPR036388">
    <property type="entry name" value="WH-like_DNA-bd_sf"/>
</dbReference>
<dbReference type="CDD" id="cd07377">
    <property type="entry name" value="WHTH_GntR"/>
    <property type="match status" value="1"/>
</dbReference>
<dbReference type="Pfam" id="PF00392">
    <property type="entry name" value="GntR"/>
    <property type="match status" value="1"/>
</dbReference>
<dbReference type="InterPro" id="IPR036390">
    <property type="entry name" value="WH_DNA-bd_sf"/>
</dbReference>
<accession>A0A8A0RP42</accession>
<dbReference type="GO" id="GO:0003700">
    <property type="term" value="F:DNA-binding transcription factor activity"/>
    <property type="evidence" value="ECO:0007669"/>
    <property type="project" value="InterPro"/>
</dbReference>